<organism evidence="1 2">
    <name type="scientific">Sinanodonta woodiana</name>
    <name type="common">Chinese pond mussel</name>
    <name type="synonym">Anodonta woodiana</name>
    <dbReference type="NCBI Taxonomy" id="1069815"/>
    <lineage>
        <taxon>Eukaryota</taxon>
        <taxon>Metazoa</taxon>
        <taxon>Spiralia</taxon>
        <taxon>Lophotrochozoa</taxon>
        <taxon>Mollusca</taxon>
        <taxon>Bivalvia</taxon>
        <taxon>Autobranchia</taxon>
        <taxon>Heteroconchia</taxon>
        <taxon>Palaeoheterodonta</taxon>
        <taxon>Unionida</taxon>
        <taxon>Unionoidea</taxon>
        <taxon>Unionidae</taxon>
        <taxon>Unioninae</taxon>
        <taxon>Sinanodonta</taxon>
    </lineage>
</organism>
<dbReference type="EMBL" id="JBJQND010000006">
    <property type="protein sequence ID" value="KAL3874033.1"/>
    <property type="molecule type" value="Genomic_DNA"/>
</dbReference>
<gene>
    <name evidence="1" type="ORF">ACJMK2_037102</name>
</gene>
<name>A0ABD3WMT6_SINWO</name>
<reference evidence="1 2" key="1">
    <citation type="submission" date="2024-11" db="EMBL/GenBank/DDBJ databases">
        <title>Chromosome-level genome assembly of the freshwater bivalve Anodonta woodiana.</title>
        <authorList>
            <person name="Chen X."/>
        </authorList>
    </citation>
    <scope>NUCLEOTIDE SEQUENCE [LARGE SCALE GENOMIC DNA]</scope>
    <source>
        <strain evidence="1">MN2024</strain>
        <tissue evidence="1">Gills</tissue>
    </source>
</reference>
<proteinExistence type="predicted"/>
<evidence type="ECO:0000313" key="1">
    <source>
        <dbReference type="EMBL" id="KAL3874033.1"/>
    </source>
</evidence>
<protein>
    <submittedName>
        <fullName evidence="1">Uncharacterized protein</fullName>
    </submittedName>
</protein>
<dbReference type="AlphaFoldDB" id="A0ABD3WMT6"/>
<evidence type="ECO:0000313" key="2">
    <source>
        <dbReference type="Proteomes" id="UP001634394"/>
    </source>
</evidence>
<dbReference type="Proteomes" id="UP001634394">
    <property type="component" value="Unassembled WGS sequence"/>
</dbReference>
<keyword evidence="2" id="KW-1185">Reference proteome</keyword>
<comment type="caution">
    <text evidence="1">The sequence shown here is derived from an EMBL/GenBank/DDBJ whole genome shotgun (WGS) entry which is preliminary data.</text>
</comment>
<sequence length="148" mass="16867">MSLDKYRYLLQTESLRSTTICCHILSGQLASVARISQTSYLPLTESERLTTFCCQNLSVQLHSAARTSKARYLLVESLRPATFCRKNYTGSCLQLLQCCRPTAAYWQNFIGQNTIYWQNLSCQLPFGAILLQANYLLLTESLRPASYF</sequence>
<accession>A0ABD3WMT6</accession>